<organism evidence="2 3">
    <name type="scientific">Solanum pinnatisectum</name>
    <name type="common">tansyleaf nightshade</name>
    <dbReference type="NCBI Taxonomy" id="50273"/>
    <lineage>
        <taxon>Eukaryota</taxon>
        <taxon>Viridiplantae</taxon>
        <taxon>Streptophyta</taxon>
        <taxon>Embryophyta</taxon>
        <taxon>Tracheophyta</taxon>
        <taxon>Spermatophyta</taxon>
        <taxon>Magnoliopsida</taxon>
        <taxon>eudicotyledons</taxon>
        <taxon>Gunneridae</taxon>
        <taxon>Pentapetalae</taxon>
        <taxon>asterids</taxon>
        <taxon>lamiids</taxon>
        <taxon>Solanales</taxon>
        <taxon>Solanaceae</taxon>
        <taxon>Solanoideae</taxon>
        <taxon>Solaneae</taxon>
        <taxon>Solanum</taxon>
    </lineage>
</organism>
<evidence type="ECO:0000313" key="3">
    <source>
        <dbReference type="Proteomes" id="UP001311915"/>
    </source>
</evidence>
<proteinExistence type="predicted"/>
<dbReference type="Proteomes" id="UP001311915">
    <property type="component" value="Unassembled WGS sequence"/>
</dbReference>
<sequence length="293" mass="34157">MPELTCLGSTISQSKEKVSKLRKITGEMGEEVSERKWASLFKVVELCKVEVELETQKWEQVLILYVVGTEPTIATLERYIEANYIVKPKVYYHNDGYFLVKFTTLEDRDEVFYAGPHTLNQKPIIVKKWTPNFDFTKEVIQTIPILVKFPYLPLNYWGVQSLCRIRSGLGIPIYIDECTTQVDKISYARLLIEMDITRTLPTEIKVEDPNGRSFKQVVKYEWVLSYCRTCLIIGHTCKRDDAEIKAKPKQNKQKIEWKQRVHVKQGVDEEQIENGCSEPECNQRPRKEIVAEE</sequence>
<dbReference type="EMBL" id="JAWPEI010000008">
    <property type="protein sequence ID" value="KAK4720322.1"/>
    <property type="molecule type" value="Genomic_DNA"/>
</dbReference>
<comment type="caution">
    <text evidence="2">The sequence shown here is derived from an EMBL/GenBank/DDBJ whole genome shotgun (WGS) entry which is preliminary data.</text>
</comment>
<dbReference type="Pfam" id="PF14111">
    <property type="entry name" value="DUF4283"/>
    <property type="match status" value="1"/>
</dbReference>
<accession>A0AAV9L3N2</accession>
<keyword evidence="3" id="KW-1185">Reference proteome</keyword>
<evidence type="ECO:0000313" key="2">
    <source>
        <dbReference type="EMBL" id="KAK4720322.1"/>
    </source>
</evidence>
<gene>
    <name evidence="2" type="ORF">R3W88_018660</name>
</gene>
<protein>
    <recommendedName>
        <fullName evidence="1">DUF4283 domain-containing protein</fullName>
    </recommendedName>
</protein>
<dbReference type="PANTHER" id="PTHR33233:SF17">
    <property type="entry name" value="DUF4283 DOMAIN-CONTAINING PROTEIN"/>
    <property type="match status" value="1"/>
</dbReference>
<dbReference type="AlphaFoldDB" id="A0AAV9L3N2"/>
<reference evidence="2 3" key="1">
    <citation type="submission" date="2023-10" db="EMBL/GenBank/DDBJ databases">
        <title>Genome-Wide Identification Analysis in wild type Solanum Pinnatisectum Reveals Some Genes Defensing Phytophthora Infestans.</title>
        <authorList>
            <person name="Sun C."/>
        </authorList>
    </citation>
    <scope>NUCLEOTIDE SEQUENCE [LARGE SCALE GENOMIC DNA]</scope>
    <source>
        <strain evidence="2">LQN</strain>
        <tissue evidence="2">Leaf</tissue>
    </source>
</reference>
<dbReference type="InterPro" id="IPR025558">
    <property type="entry name" value="DUF4283"/>
</dbReference>
<evidence type="ECO:0000259" key="1">
    <source>
        <dbReference type="Pfam" id="PF14111"/>
    </source>
</evidence>
<feature type="domain" description="DUF4283" evidence="1">
    <location>
        <begin position="55"/>
        <end position="136"/>
    </location>
</feature>
<name>A0AAV9L3N2_9SOLN</name>
<dbReference type="PANTHER" id="PTHR33233">
    <property type="entry name" value="ENDONUCLEASE/EXONUCLEASE/PHOSPHATASE"/>
    <property type="match status" value="1"/>
</dbReference>